<evidence type="ECO:0000259" key="1">
    <source>
        <dbReference type="Pfam" id="PF01841"/>
    </source>
</evidence>
<dbReference type="AlphaFoldDB" id="A0A7K1YCP4"/>
<dbReference type="Gene3D" id="3.10.620.30">
    <property type="match status" value="1"/>
</dbReference>
<dbReference type="Proteomes" id="UP000466586">
    <property type="component" value="Unassembled WGS sequence"/>
</dbReference>
<dbReference type="Pfam" id="PF01841">
    <property type="entry name" value="Transglut_core"/>
    <property type="match status" value="1"/>
</dbReference>
<dbReference type="InterPro" id="IPR024618">
    <property type="entry name" value="DUF3857"/>
</dbReference>
<feature type="domain" description="DUF3857" evidence="2">
    <location>
        <begin position="64"/>
        <end position="225"/>
    </location>
</feature>
<comment type="caution">
    <text evidence="3">The sequence shown here is derived from an EMBL/GenBank/DDBJ whole genome shotgun (WGS) entry which is preliminary data.</text>
</comment>
<name>A0A7K1YCP4_9SPHI</name>
<evidence type="ECO:0000259" key="2">
    <source>
        <dbReference type="Pfam" id="PF12969"/>
    </source>
</evidence>
<feature type="domain" description="Transglutaminase-like" evidence="1">
    <location>
        <begin position="285"/>
        <end position="366"/>
    </location>
</feature>
<reference evidence="3 4" key="1">
    <citation type="submission" date="2019-11" db="EMBL/GenBank/DDBJ databases">
        <title>Pedobacter sp. HMF7647 Genome sequencing and assembly.</title>
        <authorList>
            <person name="Kang H."/>
            <person name="Kim H."/>
            <person name="Joh K."/>
        </authorList>
    </citation>
    <scope>NUCLEOTIDE SEQUENCE [LARGE SCALE GENOMIC DNA]</scope>
    <source>
        <strain evidence="3 4">HMF7647</strain>
    </source>
</reference>
<sequence length="644" mass="73440">MLSFFKRIISLVFVFASCFIHTFCQEKNKNTALFQASVIPDSLKTDADKVVRFSESEMVITEPGHVVRKHHSIVTVLNDKAEDAAELVLFYSKKYQSVNAMQMLIYDAQGKLIKKYNKSDAYDRSATDGFSVITDERLLALHHTIASFPTTVEISYEMSSNSYLDLGEWNIQPEKTAIQSSQYRVKAVSSVGFRFKNRNTTIEPRKTVEEKFSVYTWQVANLKAVIPEDDIPRWCVDQRVVFAADKFEFNGIPGDISSWNSYGKWYTALNADVNTLSLQRGDELKRMTANLKSDREKAEFLYHYLQQNVRYVSIQLGLGGLKPFPADFVDQKKYGDCKALVNYMYAMLKAVNIPSYYALVNAGTNNEPALADFPADPFNHIILCIPFKSDTTWLECTSNTQPFGKLGSFTENRNALLITEEGGKLVNTPQSSITDNQFNSEVHMNIKADGSADATVKLLCKGGYRDLFVSELPRISQDKQKEYLIRTLNFKQPAEFNFASTADKSDIKEVNFNLQYDTFSDISTGNRKFYRPRVFDLWNYTLSGTGKRKTDYYFQHPMQKSCLTVIDLPSGFKLESLPENVDLKFKYGSYTISYEYLVAKNEVISKAEFIIKNQVIPASEYAGMKLFMDNIQKAQNKKFVVRSL</sequence>
<evidence type="ECO:0000313" key="3">
    <source>
        <dbReference type="EMBL" id="MXV52357.1"/>
    </source>
</evidence>
<dbReference type="Gene3D" id="2.60.120.1130">
    <property type="match status" value="1"/>
</dbReference>
<dbReference type="PROSITE" id="PS51257">
    <property type="entry name" value="PROKAR_LIPOPROTEIN"/>
    <property type="match status" value="1"/>
</dbReference>
<dbReference type="EMBL" id="WVHT01000007">
    <property type="protein sequence ID" value="MXV52357.1"/>
    <property type="molecule type" value="Genomic_DNA"/>
</dbReference>
<protein>
    <submittedName>
        <fullName evidence="3">DUF3857 domain-containing protein</fullName>
    </submittedName>
</protein>
<keyword evidence="4" id="KW-1185">Reference proteome</keyword>
<proteinExistence type="predicted"/>
<accession>A0A7K1YCP4</accession>
<dbReference type="InterPro" id="IPR038765">
    <property type="entry name" value="Papain-like_cys_pep_sf"/>
</dbReference>
<dbReference type="InterPro" id="IPR002931">
    <property type="entry name" value="Transglutaminase-like"/>
</dbReference>
<dbReference type="Gene3D" id="2.60.40.3140">
    <property type="match status" value="1"/>
</dbReference>
<dbReference type="Pfam" id="PF12969">
    <property type="entry name" value="DUF3857"/>
    <property type="match status" value="1"/>
</dbReference>
<gene>
    <name evidence="3" type="ORF">GS399_15385</name>
</gene>
<dbReference type="RefSeq" id="WP_160845530.1">
    <property type="nucleotide sequence ID" value="NZ_WVHT01000007.1"/>
</dbReference>
<organism evidence="3 4">
    <name type="scientific">Hufsiella arboris</name>
    <dbReference type="NCBI Taxonomy" id="2695275"/>
    <lineage>
        <taxon>Bacteria</taxon>
        <taxon>Pseudomonadati</taxon>
        <taxon>Bacteroidota</taxon>
        <taxon>Sphingobacteriia</taxon>
        <taxon>Sphingobacteriales</taxon>
        <taxon>Sphingobacteriaceae</taxon>
        <taxon>Hufsiella</taxon>
    </lineage>
</organism>
<dbReference type="SUPFAM" id="SSF54001">
    <property type="entry name" value="Cysteine proteinases"/>
    <property type="match status" value="1"/>
</dbReference>
<evidence type="ECO:0000313" key="4">
    <source>
        <dbReference type="Proteomes" id="UP000466586"/>
    </source>
</evidence>